<sequence>MGLDHVYWVGGGSGGGKSTVTRLLTEKYSLRPYSTDAVMSDHMRRSDPTSSPQLHEFAAMDMDERWLNRSPKTMLDTFHWYRGEGFELIVDDLTTMSGEPGVVAEGFRLLPSLVQPLLTNPDHAVWLLPTPEFRSAAFESRGSLWSIAGKTSDPPRALENLLARDAMFTDRLREETRELGLHTIELSPATTVAELEERVTDLFGLTL</sequence>
<dbReference type="RefSeq" id="WP_142042894.1">
    <property type="nucleotide sequence ID" value="NZ_JBHTGS010000003.1"/>
</dbReference>
<name>A0A543B0V2_9ACTN</name>
<keyword evidence="2" id="KW-1185">Reference proteome</keyword>
<dbReference type="SUPFAM" id="SSF52540">
    <property type="entry name" value="P-loop containing nucleoside triphosphate hydrolases"/>
    <property type="match status" value="1"/>
</dbReference>
<gene>
    <name evidence="1" type="ORF">FB566_4036</name>
</gene>
<dbReference type="AlphaFoldDB" id="A0A543B0V2"/>
<comment type="caution">
    <text evidence="1">The sequence shown here is derived from an EMBL/GenBank/DDBJ whole genome shotgun (WGS) entry which is preliminary data.</text>
</comment>
<proteinExistence type="predicted"/>
<dbReference type="Proteomes" id="UP000317043">
    <property type="component" value="Unassembled WGS sequence"/>
</dbReference>
<evidence type="ECO:0000313" key="2">
    <source>
        <dbReference type="Proteomes" id="UP000317043"/>
    </source>
</evidence>
<accession>A0A543B0V2</accession>
<dbReference type="Gene3D" id="3.40.50.300">
    <property type="entry name" value="P-loop containing nucleotide triphosphate hydrolases"/>
    <property type="match status" value="1"/>
</dbReference>
<evidence type="ECO:0008006" key="3">
    <source>
        <dbReference type="Google" id="ProtNLM"/>
    </source>
</evidence>
<reference evidence="1 2" key="1">
    <citation type="submission" date="2019-06" db="EMBL/GenBank/DDBJ databases">
        <title>Sequencing the genomes of 1000 actinobacteria strains.</title>
        <authorList>
            <person name="Klenk H.-P."/>
        </authorList>
    </citation>
    <scope>NUCLEOTIDE SEQUENCE [LARGE SCALE GENOMIC DNA]</scope>
    <source>
        <strain evidence="1 2">DSM 45928</strain>
    </source>
</reference>
<dbReference type="InterPro" id="IPR027417">
    <property type="entry name" value="P-loop_NTPase"/>
</dbReference>
<evidence type="ECO:0000313" key="1">
    <source>
        <dbReference type="EMBL" id="TQL78448.1"/>
    </source>
</evidence>
<dbReference type="EMBL" id="VFOW01000001">
    <property type="protein sequence ID" value="TQL78448.1"/>
    <property type="molecule type" value="Genomic_DNA"/>
</dbReference>
<dbReference type="OrthoDB" id="3820382at2"/>
<dbReference type="InParanoid" id="A0A543B0V2"/>
<protein>
    <recommendedName>
        <fullName evidence="3">AAA domain-containing protein</fullName>
    </recommendedName>
</protein>
<organism evidence="1 2">
    <name type="scientific">Stackebrandtia endophytica</name>
    <dbReference type="NCBI Taxonomy" id="1496996"/>
    <lineage>
        <taxon>Bacteria</taxon>
        <taxon>Bacillati</taxon>
        <taxon>Actinomycetota</taxon>
        <taxon>Actinomycetes</taxon>
        <taxon>Glycomycetales</taxon>
        <taxon>Glycomycetaceae</taxon>
        <taxon>Stackebrandtia</taxon>
    </lineage>
</organism>